<evidence type="ECO:0000313" key="6">
    <source>
        <dbReference type="Proteomes" id="UP000317180"/>
    </source>
</evidence>
<evidence type="ECO:0000256" key="2">
    <source>
        <dbReference type="SAM" id="MobiDB-lite"/>
    </source>
</evidence>
<accession>A0A3M8ALP7</accession>
<dbReference type="Proteomes" id="UP000276178">
    <property type="component" value="Unassembled WGS sequence"/>
</dbReference>
<dbReference type="OrthoDB" id="9815057at2"/>
<evidence type="ECO:0000313" key="3">
    <source>
        <dbReference type="EMBL" id="GED25157.1"/>
    </source>
</evidence>
<sequence length="1481" mass="173638">MPVISKIRFTNVIYEGGSKRYNDELFVFDGHNGAILLENGGGKTVFIQTALQTVLPHQELAGRKIRETLSLAGTPAHIAIEWIINDSPRRYALTAVSLFLHNNDLDSLRYVYEYEEGNPHAIDELPFSREGAFGKKRPADKGEMQEYYTQMSSRHMNARTFATIREYHAYLEEHFQLIPAEWRKVATINGAEGGVEIFFDDCKTTDQLVSQLLIPTVEEAISGNNGQAFAEIFEKQREQFKQSKQLRMQIQECQLLERSVQQYKQVFATYQESRELLEREKEWTKALFQHARNELLLVTAEAEKIAGQLSELQRKKHTLNWKKASRDIAAQEAVVKQYGAEWREESRKLEKMTLEAERAERHQYTLEYAKYQSQKQVAEEKLTLAESQIARLDEEQDVSQIKEALGRTNREIRGYYDQAEKEWKQQESMIRSQLDSVLQQKKAKRNESEQERERLEANKNKQAALRERMEGASKEQQRIAGNILSNPLRETVEEFIPVWQEELRKNQENQSLYQQHIKECEEQQAKLESRLEETRKELMAWQEQANQWILRCTEAEKQQKSVLTSLIEHIPKLSYLDSLYTRQESVTQTVMDKVAILEKEKEEAFSRERQVTRLSDEYAESGVYAADPELAALVVRWSESFHYLETGPQFLQEVLQRGEIALEALTARFPYWAAALITTEQEIEQLAARLQKHADQLRSPVILLSLQEARKWLEAGEEYAFSYRQIVPSHWQDNLDHERFEKWKRELQEKAAAVIQARKDKETEYQKLYQLKSELLCFYADYPQARYADWTRQRDECQAQKERCQKDIANHTEQIKKIEQERKHYTEKLSEEKGLEQTLGYRLQEANQYMLQKKVWEEAKRQEDELVREAELLKQNLQALDRALKTLEAQEQELQEEREEKTTALAHLRGEWLYEQVREFPPATPRFSFERLRAEREQLTDRLRERQASRAELEREAERLAKEIEANQRGMNLVLAKLDQPLEHPVVYPVDGDVQYERIVRKVAELKKGVAAQRIVTEERSNRLSEQNGRLVTLMEKYGERFGDEPLERFEGDLNDALKRLNQEEADTAAKQEYLLTQEQGFRQTVKELEDTIRELEAKNEVYRFAEAAVTDVPVREEELLAFPYQRLAVARKRIRVLSQKQETEQQEWRKVMAEKDRFKQFCERQIRNNKLRYTAMAGIQNKQEFSEVQEWADTLTRTIATSIRVLEDNLQGRDKELQDFITIVHTHLQRIAVELKTIPKKTSVQVESGRKEVYSFHVPEWKEEIGKQLLRQHVDWMLNRLDGDEFKDVEGKEDAGKMKKFIYASLQSKSLLGIVMGNDSIRVKCRKVSKDGQVSGALSSWEESNKWSGGEKWSKNMTLFLGILNYLAEKRQRIQQTGKRYRTVIVDNPFGKASSEHVLDPVFFIANELGFQLIALTAHAEGKFIRDYFPVVYSCRLRASASGDALIMTKEREIKHAYFRDYDPYSLLRLSEHEQLTLFT</sequence>
<feature type="coiled-coil region" evidence="1">
    <location>
        <begin position="513"/>
        <end position="551"/>
    </location>
</feature>
<dbReference type="GeneID" id="82810842"/>
<keyword evidence="1" id="KW-0175">Coiled coil</keyword>
<name>A0A3M8ALP7_9BACL</name>
<evidence type="ECO:0000313" key="4">
    <source>
        <dbReference type="EMBL" id="RNB52141.1"/>
    </source>
</evidence>
<keyword evidence="6" id="KW-1185">Reference proteome</keyword>
<feature type="coiled-coil region" evidence="1">
    <location>
        <begin position="744"/>
        <end position="970"/>
    </location>
</feature>
<proteinExistence type="predicted"/>
<comment type="caution">
    <text evidence="4">The sequence shown here is derived from an EMBL/GenBank/DDBJ whole genome shotgun (WGS) entry which is preliminary data.</text>
</comment>
<feature type="region of interest" description="Disordered" evidence="2">
    <location>
        <begin position="439"/>
        <end position="464"/>
    </location>
</feature>
<dbReference type="EMBL" id="BJOD01000011">
    <property type="protein sequence ID" value="GED25157.1"/>
    <property type="molecule type" value="Genomic_DNA"/>
</dbReference>
<protein>
    <submittedName>
        <fullName evidence="3">Membrane protein</fullName>
    </submittedName>
</protein>
<feature type="coiled-coil region" evidence="1">
    <location>
        <begin position="354"/>
        <end position="395"/>
    </location>
</feature>
<gene>
    <name evidence="3" type="ORF">BAG01nite_12590</name>
    <name evidence="4" type="ORF">EB820_19165</name>
</gene>
<evidence type="ECO:0000256" key="1">
    <source>
        <dbReference type="SAM" id="Coils"/>
    </source>
</evidence>
<feature type="compositionally biased region" description="Basic and acidic residues" evidence="2">
    <location>
        <begin position="445"/>
        <end position="464"/>
    </location>
</feature>
<dbReference type="RefSeq" id="WP_122953232.1">
    <property type="nucleotide sequence ID" value="NZ_BJOD01000011.1"/>
</dbReference>
<dbReference type="Proteomes" id="UP000317180">
    <property type="component" value="Unassembled WGS sequence"/>
</dbReference>
<organism evidence="4 5">
    <name type="scientific">Brevibacillus agri</name>
    <dbReference type="NCBI Taxonomy" id="51101"/>
    <lineage>
        <taxon>Bacteria</taxon>
        <taxon>Bacillati</taxon>
        <taxon>Bacillota</taxon>
        <taxon>Bacilli</taxon>
        <taxon>Bacillales</taxon>
        <taxon>Paenibacillaceae</taxon>
        <taxon>Brevibacillus</taxon>
    </lineage>
</organism>
<reference evidence="4 5" key="1">
    <citation type="submission" date="2018-10" db="EMBL/GenBank/DDBJ databases">
        <title>Phylogenomics of Brevibacillus.</title>
        <authorList>
            <person name="Dunlap C."/>
        </authorList>
    </citation>
    <scope>NUCLEOTIDE SEQUENCE [LARGE SCALE GENOMIC DNA]</scope>
    <source>
        <strain evidence="4 5">NRRL NRS 1219</strain>
    </source>
</reference>
<feature type="coiled-coil region" evidence="1">
    <location>
        <begin position="1047"/>
        <end position="1148"/>
    </location>
</feature>
<dbReference type="EMBL" id="RHHN01000057">
    <property type="protein sequence ID" value="RNB52141.1"/>
    <property type="molecule type" value="Genomic_DNA"/>
</dbReference>
<reference evidence="3 6" key="2">
    <citation type="submission" date="2019-06" db="EMBL/GenBank/DDBJ databases">
        <title>Whole genome shotgun sequence of Brevibacillus agri NBRC 15538.</title>
        <authorList>
            <person name="Hosoyama A."/>
            <person name="Uohara A."/>
            <person name="Ohji S."/>
            <person name="Ichikawa N."/>
        </authorList>
    </citation>
    <scope>NUCLEOTIDE SEQUENCE [LARGE SCALE GENOMIC DNA]</scope>
    <source>
        <strain evidence="3 6">NBRC 15538</strain>
    </source>
</reference>
<evidence type="ECO:0000313" key="5">
    <source>
        <dbReference type="Proteomes" id="UP000276178"/>
    </source>
</evidence>